<dbReference type="Gene3D" id="1.10.1220.10">
    <property type="entry name" value="Met repressor-like"/>
    <property type="match status" value="1"/>
</dbReference>
<keyword evidence="2" id="KW-1185">Reference proteome</keyword>
<dbReference type="SUPFAM" id="SSF143100">
    <property type="entry name" value="TTHA1013/TTHA0281-like"/>
    <property type="match status" value="1"/>
</dbReference>
<accession>A0ABU9D5I4</accession>
<organism evidence="1 2">
    <name type="scientific">Thermithiobacillus plumbiphilus</name>
    <dbReference type="NCBI Taxonomy" id="1729899"/>
    <lineage>
        <taxon>Bacteria</taxon>
        <taxon>Pseudomonadati</taxon>
        <taxon>Pseudomonadota</taxon>
        <taxon>Acidithiobacillia</taxon>
        <taxon>Acidithiobacillales</taxon>
        <taxon>Thermithiobacillaceae</taxon>
        <taxon>Thermithiobacillus</taxon>
    </lineage>
</organism>
<sequence>MNKLEHQGYFGSVEYSAEDEVLHGRLLNIHDIVTYEGQSVDELKAHFVESVEGYLQMCAELGKAPDKPVSGKFNVRIPPELHRAAQRAAAEQDTSLNEVVAQALARYLGEHAA</sequence>
<name>A0ABU9D5I4_9PROT</name>
<proteinExistence type="predicted"/>
<dbReference type="InterPro" id="IPR010985">
    <property type="entry name" value="Ribbon_hlx_hlx"/>
</dbReference>
<dbReference type="SUPFAM" id="SSF47598">
    <property type="entry name" value="Ribbon-helix-helix"/>
    <property type="match status" value="1"/>
</dbReference>
<dbReference type="Pfam" id="PF05534">
    <property type="entry name" value="HicB"/>
    <property type="match status" value="1"/>
</dbReference>
<protein>
    <submittedName>
        <fullName evidence="1">Type II toxin-antitoxin system HicB family antitoxin</fullName>
    </submittedName>
</protein>
<gene>
    <name evidence="1" type="ORF">WOB96_02765</name>
</gene>
<dbReference type="Proteomes" id="UP001446205">
    <property type="component" value="Unassembled WGS sequence"/>
</dbReference>
<evidence type="ECO:0000313" key="1">
    <source>
        <dbReference type="EMBL" id="MEK8088679.1"/>
    </source>
</evidence>
<dbReference type="NCBIfam" id="NF041551">
    <property type="entry name" value="YlcI_YnfO_N"/>
    <property type="match status" value="1"/>
</dbReference>
<reference evidence="1 2" key="1">
    <citation type="submission" date="2024-04" db="EMBL/GenBank/DDBJ databases">
        <authorList>
            <person name="Abashina T."/>
            <person name="Shaikin A."/>
        </authorList>
    </citation>
    <scope>NUCLEOTIDE SEQUENCE [LARGE SCALE GENOMIC DNA]</scope>
    <source>
        <strain evidence="1 2">AAFK</strain>
    </source>
</reference>
<dbReference type="InterPro" id="IPR013321">
    <property type="entry name" value="Arc_rbn_hlx_hlx"/>
</dbReference>
<dbReference type="InterPro" id="IPR008651">
    <property type="entry name" value="Uncharacterised_HicB"/>
</dbReference>
<comment type="caution">
    <text evidence="1">The sequence shown here is derived from an EMBL/GenBank/DDBJ whole genome shotgun (WGS) entry which is preliminary data.</text>
</comment>
<dbReference type="EMBL" id="JBBPCO010000002">
    <property type="protein sequence ID" value="MEK8088679.1"/>
    <property type="molecule type" value="Genomic_DNA"/>
</dbReference>
<dbReference type="InterPro" id="IPR035069">
    <property type="entry name" value="TTHA1013/TTHA0281-like"/>
</dbReference>
<evidence type="ECO:0000313" key="2">
    <source>
        <dbReference type="Proteomes" id="UP001446205"/>
    </source>
</evidence>
<dbReference type="RefSeq" id="WP_341369745.1">
    <property type="nucleotide sequence ID" value="NZ_JBBPCO010000002.1"/>
</dbReference>